<dbReference type="Pfam" id="PF14791">
    <property type="entry name" value="DNA_pol_B_thumb"/>
    <property type="match status" value="1"/>
</dbReference>
<organism evidence="4">
    <name type="scientific">marine sediment metagenome</name>
    <dbReference type="NCBI Taxonomy" id="412755"/>
    <lineage>
        <taxon>unclassified sequences</taxon>
        <taxon>metagenomes</taxon>
        <taxon>ecological metagenomes</taxon>
    </lineage>
</organism>
<feature type="domain" description="DNA polymerase beta thumb" evidence="3">
    <location>
        <begin position="123"/>
        <end position="175"/>
    </location>
</feature>
<evidence type="ECO:0000256" key="2">
    <source>
        <dbReference type="ARBA" id="ARBA00022695"/>
    </source>
</evidence>
<evidence type="ECO:0000256" key="1">
    <source>
        <dbReference type="ARBA" id="ARBA00022679"/>
    </source>
</evidence>
<dbReference type="Gene3D" id="3.30.210.10">
    <property type="entry name" value="DNA polymerase, thumb domain"/>
    <property type="match status" value="1"/>
</dbReference>
<protein>
    <recommendedName>
        <fullName evidence="3">DNA polymerase beta thumb domain-containing protein</fullName>
    </recommendedName>
</protein>
<comment type="caution">
    <text evidence="4">The sequence shown here is derived from an EMBL/GenBank/DDBJ whole genome shotgun (WGS) entry which is preliminary data.</text>
</comment>
<dbReference type="Gene3D" id="3.30.460.10">
    <property type="entry name" value="Beta Polymerase, domain 2"/>
    <property type="match status" value="1"/>
</dbReference>
<dbReference type="InterPro" id="IPR043519">
    <property type="entry name" value="NT_sf"/>
</dbReference>
<dbReference type="InterPro" id="IPR037160">
    <property type="entry name" value="DNA_Pol_thumb_sf"/>
</dbReference>
<feature type="non-terminal residue" evidence="4">
    <location>
        <position position="175"/>
    </location>
</feature>
<dbReference type="InterPro" id="IPR029398">
    <property type="entry name" value="PolB_thumb"/>
</dbReference>
<reference evidence="4" key="1">
    <citation type="journal article" date="2014" name="Front. Microbiol.">
        <title>High frequency of phylogenetically diverse reductive dehalogenase-homologous genes in deep subseafloor sedimentary metagenomes.</title>
        <authorList>
            <person name="Kawai M."/>
            <person name="Futagami T."/>
            <person name="Toyoda A."/>
            <person name="Takaki Y."/>
            <person name="Nishi S."/>
            <person name="Hori S."/>
            <person name="Arai W."/>
            <person name="Tsubouchi T."/>
            <person name="Morono Y."/>
            <person name="Uchiyama I."/>
            <person name="Ito T."/>
            <person name="Fujiyama A."/>
            <person name="Inagaki F."/>
            <person name="Takami H."/>
        </authorList>
    </citation>
    <scope>NUCLEOTIDE SEQUENCE</scope>
    <source>
        <strain evidence="4">Expedition CK06-06</strain>
    </source>
</reference>
<accession>X1SPC4</accession>
<gene>
    <name evidence="4" type="ORF">S12H4_09143</name>
</gene>
<evidence type="ECO:0000259" key="3">
    <source>
        <dbReference type="Pfam" id="PF14791"/>
    </source>
</evidence>
<evidence type="ECO:0000313" key="4">
    <source>
        <dbReference type="EMBL" id="GAI69669.1"/>
    </source>
</evidence>
<keyword evidence="2" id="KW-0548">Nucleotidyltransferase</keyword>
<sequence length="175" mass="19160">MTCLIHTLILMGHAIAENVGDSVKLAGGKEMNLEKAKAIADTVVKALEPYCDRVVVAGSIRRQKPAVRDIDLVVIPRDRQKLDSALMKMGNYKMSGMKIARVELDSIPLDIYFATPETFATLLLIRTGSVESNIRLATRAKKRGWRLAASGDGLFNEKGERIAGDSEESIYQALG</sequence>
<dbReference type="GO" id="GO:0016779">
    <property type="term" value="F:nucleotidyltransferase activity"/>
    <property type="evidence" value="ECO:0007669"/>
    <property type="project" value="UniProtKB-KW"/>
</dbReference>
<name>X1SPC4_9ZZZZ</name>
<dbReference type="EMBL" id="BARW01003657">
    <property type="protein sequence ID" value="GAI69669.1"/>
    <property type="molecule type" value="Genomic_DNA"/>
</dbReference>
<dbReference type="AlphaFoldDB" id="X1SPC4"/>
<proteinExistence type="predicted"/>
<keyword evidence="1" id="KW-0808">Transferase</keyword>
<dbReference type="SUPFAM" id="SSF81301">
    <property type="entry name" value="Nucleotidyltransferase"/>
    <property type="match status" value="1"/>
</dbReference>